<accession>A0A4U9RAW7</accession>
<keyword evidence="2" id="KW-1185">Reference proteome</keyword>
<dbReference type="RefSeq" id="WP_138209959.1">
    <property type="nucleotide sequence ID" value="NZ_CBCRUQ010000020.1"/>
</dbReference>
<protein>
    <submittedName>
        <fullName evidence="1">Uncharacterized protein</fullName>
    </submittedName>
</protein>
<evidence type="ECO:0000313" key="1">
    <source>
        <dbReference type="EMBL" id="VTQ88754.1"/>
    </source>
</evidence>
<sequence>MTRKEIFDILDPIYPCYAIGEHKGECTEPYLVLKFDNQLVSMNNSKCGWQVVHVFLYAPLGDITILDDMLENVQRALKCNLEATGNITPEMVEDENKAYTRRIKYRIPKEVV</sequence>
<organism evidence="1 2">
    <name type="scientific">Hathewaya histolytica</name>
    <name type="common">Clostridium histolyticum</name>
    <dbReference type="NCBI Taxonomy" id="1498"/>
    <lineage>
        <taxon>Bacteria</taxon>
        <taxon>Bacillati</taxon>
        <taxon>Bacillota</taxon>
        <taxon>Clostridia</taxon>
        <taxon>Eubacteriales</taxon>
        <taxon>Clostridiaceae</taxon>
        <taxon>Hathewaya</taxon>
    </lineage>
</organism>
<reference evidence="1 2" key="1">
    <citation type="submission" date="2019-05" db="EMBL/GenBank/DDBJ databases">
        <authorList>
            <consortium name="Pathogen Informatics"/>
        </authorList>
    </citation>
    <scope>NUCLEOTIDE SEQUENCE [LARGE SCALE GENOMIC DNA]</scope>
    <source>
        <strain evidence="1 2">NCTC503</strain>
    </source>
</reference>
<name>A0A4U9RAW7_HATHI</name>
<dbReference type="AlphaFoldDB" id="A0A4U9RAW7"/>
<proteinExistence type="predicted"/>
<dbReference type="Proteomes" id="UP000308489">
    <property type="component" value="Chromosome 1"/>
</dbReference>
<gene>
    <name evidence="1" type="ORF">NCTC503_01288</name>
</gene>
<evidence type="ECO:0000313" key="2">
    <source>
        <dbReference type="Proteomes" id="UP000308489"/>
    </source>
</evidence>
<dbReference type="OrthoDB" id="1757897at2"/>
<dbReference type="EMBL" id="LR590481">
    <property type="protein sequence ID" value="VTQ88754.1"/>
    <property type="molecule type" value="Genomic_DNA"/>
</dbReference>
<dbReference type="KEGG" id="hhw:NCTC503_01288"/>